<dbReference type="InterPro" id="IPR023026">
    <property type="entry name" value="Trp_synth_beta/beta-like"/>
</dbReference>
<evidence type="ECO:0000256" key="9">
    <source>
        <dbReference type="ARBA" id="ARBA00022898"/>
    </source>
</evidence>
<evidence type="ECO:0000313" key="14">
    <source>
        <dbReference type="EMBL" id="MDM7490247.1"/>
    </source>
</evidence>
<keyword evidence="8" id="KW-0822">Tryptophan biosynthesis</keyword>
<evidence type="ECO:0000259" key="13">
    <source>
        <dbReference type="Pfam" id="PF00291"/>
    </source>
</evidence>
<accession>A0ABT7RRG2</accession>
<dbReference type="Pfam" id="PF00291">
    <property type="entry name" value="PALP"/>
    <property type="match status" value="1"/>
</dbReference>
<comment type="similarity">
    <text evidence="4">Belongs to the TrpB family.</text>
</comment>
<proteinExistence type="inferred from homology"/>
<evidence type="ECO:0000256" key="10">
    <source>
        <dbReference type="ARBA" id="ARBA00023141"/>
    </source>
</evidence>
<keyword evidence="7" id="KW-0028">Amino-acid biosynthesis</keyword>
<evidence type="ECO:0000256" key="3">
    <source>
        <dbReference type="ARBA" id="ARBA00004733"/>
    </source>
</evidence>
<comment type="cofactor">
    <cofactor evidence="1">
        <name>pyridoxal 5'-phosphate</name>
        <dbReference type="ChEBI" id="CHEBI:597326"/>
    </cofactor>
</comment>
<keyword evidence="10" id="KW-0057">Aromatic amino acid biosynthesis</keyword>
<dbReference type="PANTHER" id="PTHR48077:SF6">
    <property type="entry name" value="TRYPTOPHAN SYNTHASE"/>
    <property type="match status" value="1"/>
</dbReference>
<sequence>MPEPVSIPTHWYNIAGDLPDAPPPHLHPGTREPVTVADLEPLFAAGLIEQELSTETDIAIPEPVREAYATYRTTPLLRARSFERALGTAARIYVKYEGVSPVGSHKTNSALAQAYYNSVDGVKKLTTETGAGQWGSALSFACAKFGIDLEVWQVRASFESKPYRRHLIEVYGGTVHSSPSDLTASGRKVLDEQPDTPGSLGIAVSEAVEVAAGDPAARYALGSVLNHVVLHQTVIGLEAVEQLRAAGEEQADVVFGCAGGGSNLAGLSFPFLRDVLHGRATTRVVAAEPAACPSITRGEYRYDHGDIVGLTPLLKMHTLGQDFIPDPIHAGGLRYHGMAPLLSHTVELGYVQGTAVAQTDAFAAAVEFARSEGIVPAPESAHAIAAAAEYARTVTEPEVIVIGLSGHGQLDLPAYAAYLHGELG</sequence>
<dbReference type="NCBIfam" id="TIGR01415">
    <property type="entry name" value="trpB_rel"/>
    <property type="match status" value="1"/>
</dbReference>
<dbReference type="InterPro" id="IPR006316">
    <property type="entry name" value="Trp_synth_b-like"/>
</dbReference>
<evidence type="ECO:0000256" key="8">
    <source>
        <dbReference type="ARBA" id="ARBA00022822"/>
    </source>
</evidence>
<dbReference type="PIRSF" id="PIRSF500824">
    <property type="entry name" value="TrpB_prok"/>
    <property type="match status" value="1"/>
</dbReference>
<evidence type="ECO:0000256" key="7">
    <source>
        <dbReference type="ARBA" id="ARBA00022605"/>
    </source>
</evidence>
<feature type="domain" description="Tryptophan synthase beta chain-like PALP" evidence="13">
    <location>
        <begin position="71"/>
        <end position="406"/>
    </location>
</feature>
<evidence type="ECO:0000256" key="6">
    <source>
        <dbReference type="ARBA" id="ARBA00012043"/>
    </source>
</evidence>
<dbReference type="PANTHER" id="PTHR48077">
    <property type="entry name" value="TRYPTOPHAN SYNTHASE-RELATED"/>
    <property type="match status" value="1"/>
</dbReference>
<evidence type="ECO:0000256" key="4">
    <source>
        <dbReference type="ARBA" id="ARBA00009982"/>
    </source>
</evidence>
<keyword evidence="9" id="KW-0663">Pyridoxal phosphate</keyword>
<dbReference type="EC" id="4.2.1.20" evidence="6"/>
<dbReference type="Proteomes" id="UP001233164">
    <property type="component" value="Unassembled WGS sequence"/>
</dbReference>
<keyword evidence="15" id="KW-1185">Reference proteome</keyword>
<organism evidence="14 15">
    <name type="scientific">Rhodococcus indonesiensis</name>
    <dbReference type="NCBI Taxonomy" id="3055869"/>
    <lineage>
        <taxon>Bacteria</taxon>
        <taxon>Bacillati</taxon>
        <taxon>Actinomycetota</taxon>
        <taxon>Actinomycetes</taxon>
        <taxon>Mycobacteriales</taxon>
        <taxon>Nocardiaceae</taxon>
        <taxon>Rhodococcus</taxon>
    </lineage>
</organism>
<evidence type="ECO:0000313" key="15">
    <source>
        <dbReference type="Proteomes" id="UP001233164"/>
    </source>
</evidence>
<evidence type="ECO:0000256" key="12">
    <source>
        <dbReference type="ARBA" id="ARBA00049047"/>
    </source>
</evidence>
<dbReference type="PROSITE" id="PS00168">
    <property type="entry name" value="TRP_SYNTHASE_BETA"/>
    <property type="match status" value="1"/>
</dbReference>
<dbReference type="InterPro" id="IPR036052">
    <property type="entry name" value="TrpB-like_PALP_sf"/>
</dbReference>
<comment type="pathway">
    <text evidence="3">Amino-acid biosynthesis; L-tryptophan biosynthesis; L-tryptophan from chorismate: step 5/5.</text>
</comment>
<comment type="caution">
    <text evidence="14">The sequence shown here is derived from an EMBL/GenBank/DDBJ whole genome shotgun (WGS) entry which is preliminary data.</text>
</comment>
<protein>
    <recommendedName>
        <fullName evidence="6">tryptophan synthase</fullName>
        <ecNumber evidence="6">4.2.1.20</ecNumber>
    </recommendedName>
</protein>
<evidence type="ECO:0000256" key="2">
    <source>
        <dbReference type="ARBA" id="ARBA00002786"/>
    </source>
</evidence>
<comment type="subunit">
    <text evidence="5">Tetramer of two alpha and two beta chains.</text>
</comment>
<evidence type="ECO:0000256" key="5">
    <source>
        <dbReference type="ARBA" id="ARBA00011270"/>
    </source>
</evidence>
<reference evidence="14 15" key="1">
    <citation type="submission" date="2023-06" db="EMBL/GenBank/DDBJ databases">
        <title>Rhodococcus indonesiensis sp. nov a new member of the Rhodococcus ruber lineage isolated from a sediment of neutral hot spring.</title>
        <authorList>
            <person name="Kusuma A.B."/>
            <person name="Fenylestari G."/>
            <person name="Ammar F."/>
            <person name="Nouioui I."/>
            <person name="Goodfellow M."/>
        </authorList>
    </citation>
    <scope>NUCLEOTIDE SEQUENCE [LARGE SCALE GENOMIC DNA]</scope>
    <source>
        <strain evidence="14 15">CSLK01-03</strain>
    </source>
</reference>
<dbReference type="InterPro" id="IPR001926">
    <property type="entry name" value="TrpB-like_PALP"/>
</dbReference>
<dbReference type="EMBL" id="JAUBOF010000076">
    <property type="protein sequence ID" value="MDM7490247.1"/>
    <property type="molecule type" value="Genomic_DNA"/>
</dbReference>
<dbReference type="Gene3D" id="3.40.50.1100">
    <property type="match status" value="2"/>
</dbReference>
<dbReference type="SUPFAM" id="SSF53686">
    <property type="entry name" value="Tryptophan synthase beta subunit-like PLP-dependent enzymes"/>
    <property type="match status" value="1"/>
</dbReference>
<gene>
    <name evidence="14" type="ORF">QT969_18345</name>
</gene>
<dbReference type="NCBIfam" id="NF009057">
    <property type="entry name" value="PRK12391.1"/>
    <property type="match status" value="1"/>
</dbReference>
<evidence type="ECO:0000256" key="11">
    <source>
        <dbReference type="ARBA" id="ARBA00023239"/>
    </source>
</evidence>
<dbReference type="PIRSF" id="PIRSF001413">
    <property type="entry name" value="Trp_syn_beta"/>
    <property type="match status" value="1"/>
</dbReference>
<comment type="catalytic activity">
    <reaction evidence="12">
        <text>(1S,2R)-1-C-(indol-3-yl)glycerol 3-phosphate + L-serine = D-glyceraldehyde 3-phosphate + L-tryptophan + H2O</text>
        <dbReference type="Rhea" id="RHEA:10532"/>
        <dbReference type="ChEBI" id="CHEBI:15377"/>
        <dbReference type="ChEBI" id="CHEBI:33384"/>
        <dbReference type="ChEBI" id="CHEBI:57912"/>
        <dbReference type="ChEBI" id="CHEBI:58866"/>
        <dbReference type="ChEBI" id="CHEBI:59776"/>
        <dbReference type="EC" id="4.2.1.20"/>
    </reaction>
</comment>
<keyword evidence="11" id="KW-0456">Lyase</keyword>
<evidence type="ECO:0000256" key="1">
    <source>
        <dbReference type="ARBA" id="ARBA00001933"/>
    </source>
</evidence>
<name>A0ABT7RRG2_9NOCA</name>
<dbReference type="RefSeq" id="WP_289380607.1">
    <property type="nucleotide sequence ID" value="NZ_JAUBOF010000076.1"/>
</dbReference>
<dbReference type="InterPro" id="IPR006653">
    <property type="entry name" value="Trp_synth_b_CS"/>
</dbReference>
<comment type="function">
    <text evidence="2">The beta subunit is responsible for the synthesis of L-tryptophan from indole and L-serine.</text>
</comment>